<evidence type="ECO:0000256" key="11">
    <source>
        <dbReference type="ARBA" id="ARBA00029498"/>
    </source>
</evidence>
<dbReference type="EMBL" id="JAEPRB010000005">
    <property type="protein sequence ID" value="KAG2227638.1"/>
    <property type="molecule type" value="Genomic_DNA"/>
</dbReference>
<dbReference type="GO" id="GO:0005786">
    <property type="term" value="C:signal recognition particle, endoplasmic reticulum targeting"/>
    <property type="evidence" value="ECO:0007669"/>
    <property type="project" value="UniProtKB-KW"/>
</dbReference>
<keyword evidence="6" id="KW-0256">Endoplasmic reticulum</keyword>
<sequence length="573" mass="65674">MEVDTPTIKLDVLELVNNSRMTYGLRHQDFQRYRKHCTHRVQRLRQLLHLTKPNNKKTNQQKELPEKITDARYLHLFVFEVERAWAYAMDLNQELSADTRKRHHTRKKLKRATQHAEALYRLCEQQDVEDRSKLEVKAYAAAMRGHLYFELQQWQDALNQFISARTIYEHFATLSTSTQHEALCYSAIDDIDPSIRICAYNLRLNETSMVNNVDDLVKSLKKSEATSGHIAPLEQQLSKISENDAAAKKQDVAAQVNWRNKQVIIKSDKVAKGIAKAEETTKQDQGQFDLVLASWSDAEKLVKKALKEDKEATAKVASSKSAKSTEELQFIQSYVSYNLYSRSIQRNVRLVAQGDKTTPQENVRLHDDILKYLESIRELLSLEEQDGQLDWELNVLTHYYRANRCLHVAQAYASLNRIPEAVALYRVAQTYAAQAKQLLYQGGGFANDSVLKVTEGELGELEQTLRNNTWKTQATWYLKHGGNTADNELQSQMEQLNLDDKKIPLLEQLDAYPSTLTTEAPNLVEFPPRFESAVGKPFFFDLAANHIQYPDALSEHSEKPSGLFSKFFGFGGK</sequence>
<dbReference type="InterPro" id="IPR026258">
    <property type="entry name" value="SRP68"/>
</dbReference>
<dbReference type="AlphaFoldDB" id="A0A8H7SGF8"/>
<evidence type="ECO:0000256" key="12">
    <source>
        <dbReference type="PIRNR" id="PIRNR038995"/>
    </source>
</evidence>
<evidence type="ECO:0000256" key="3">
    <source>
        <dbReference type="ARBA" id="ARBA00004604"/>
    </source>
</evidence>
<evidence type="ECO:0000256" key="6">
    <source>
        <dbReference type="ARBA" id="ARBA00022824"/>
    </source>
</evidence>
<dbReference type="GO" id="GO:0006614">
    <property type="term" value="P:SRP-dependent cotranslational protein targeting to membrane"/>
    <property type="evidence" value="ECO:0007669"/>
    <property type="project" value="InterPro"/>
</dbReference>
<evidence type="ECO:0000313" key="13">
    <source>
        <dbReference type="EMBL" id="KAG2227638.1"/>
    </source>
</evidence>
<dbReference type="InterPro" id="IPR034652">
    <property type="entry name" value="SRP68-RBD"/>
</dbReference>
<evidence type="ECO:0000256" key="7">
    <source>
        <dbReference type="ARBA" id="ARBA00022884"/>
    </source>
</evidence>
<comment type="subcellular location">
    <subcellularLocation>
        <location evidence="2 12">Cytoplasm</location>
    </subcellularLocation>
    <subcellularLocation>
        <location evidence="1">Endoplasmic reticulum</location>
    </subcellularLocation>
    <subcellularLocation>
        <location evidence="3">Nucleus</location>
        <location evidence="3">Nucleolus</location>
    </subcellularLocation>
</comment>
<evidence type="ECO:0000313" key="14">
    <source>
        <dbReference type="Proteomes" id="UP000646827"/>
    </source>
</evidence>
<dbReference type="Proteomes" id="UP000646827">
    <property type="component" value="Unassembled WGS sequence"/>
</dbReference>
<dbReference type="PIRSF" id="PIRSF038995">
    <property type="entry name" value="SRP68"/>
    <property type="match status" value="1"/>
</dbReference>
<dbReference type="GO" id="GO:0030942">
    <property type="term" value="F:endoplasmic reticulum signal peptide binding"/>
    <property type="evidence" value="ECO:0007669"/>
    <property type="project" value="InterPro"/>
</dbReference>
<dbReference type="GO" id="GO:0005047">
    <property type="term" value="F:signal recognition particle binding"/>
    <property type="evidence" value="ECO:0007669"/>
    <property type="project" value="InterPro"/>
</dbReference>
<dbReference type="PANTHER" id="PTHR12860">
    <property type="entry name" value="SIGNAL RECOGNITION PARTICLE 68 KDA PROTEIN"/>
    <property type="match status" value="1"/>
</dbReference>
<protein>
    <recommendedName>
        <fullName evidence="11 12">Signal recognition particle subunit SRP68</fullName>
        <shortName evidence="12">SRP68</shortName>
    </recommendedName>
</protein>
<evidence type="ECO:0000256" key="5">
    <source>
        <dbReference type="ARBA" id="ARBA00022490"/>
    </source>
</evidence>
<comment type="similarity">
    <text evidence="4 12">Belongs to the SRP68 family.</text>
</comment>
<dbReference type="GO" id="GO:0005783">
    <property type="term" value="C:endoplasmic reticulum"/>
    <property type="evidence" value="ECO:0007669"/>
    <property type="project" value="UniProtKB-SubCell"/>
</dbReference>
<name>A0A8H7SGF8_9FUNG</name>
<dbReference type="CDD" id="cd15481">
    <property type="entry name" value="SRP68-RBD"/>
    <property type="match status" value="1"/>
</dbReference>
<keyword evidence="7 12" id="KW-0694">RNA-binding</keyword>
<evidence type="ECO:0000256" key="1">
    <source>
        <dbReference type="ARBA" id="ARBA00004240"/>
    </source>
</evidence>
<dbReference type="OrthoDB" id="10255118at2759"/>
<dbReference type="GO" id="GO:0005829">
    <property type="term" value="C:cytosol"/>
    <property type="evidence" value="ECO:0007669"/>
    <property type="project" value="UniProtKB-ARBA"/>
</dbReference>
<keyword evidence="9" id="KW-0539">Nucleus</keyword>
<dbReference type="InterPro" id="IPR038253">
    <property type="entry name" value="SRP68_N_sf"/>
</dbReference>
<dbReference type="FunFam" id="1.10.3450.40:FF:000001">
    <property type="entry name" value="Signal recognition particle subunit SRP68"/>
    <property type="match status" value="1"/>
</dbReference>
<evidence type="ECO:0000256" key="8">
    <source>
        <dbReference type="ARBA" id="ARBA00023135"/>
    </source>
</evidence>
<keyword evidence="10 12" id="KW-0687">Ribonucleoprotein</keyword>
<comment type="function">
    <text evidence="12">Component of the signal recognition particle (SRP) complex, a ribonucleoprotein complex that mediates the cotranslational targeting of secretory and membrane proteins to the endoplasmic reticulum (ER). The SRP complex interacts with the signal sequence in nascent secretory and membrane proteins and directs them to the membrane of the ER.</text>
</comment>
<dbReference type="PANTHER" id="PTHR12860:SF0">
    <property type="entry name" value="SIGNAL RECOGNITION PARTICLE SUBUNIT SRP68"/>
    <property type="match status" value="1"/>
</dbReference>
<proteinExistence type="inferred from homology"/>
<keyword evidence="5 12" id="KW-0963">Cytoplasm</keyword>
<evidence type="ECO:0000256" key="2">
    <source>
        <dbReference type="ARBA" id="ARBA00004496"/>
    </source>
</evidence>
<comment type="caution">
    <text evidence="13">The sequence shown here is derived from an EMBL/GenBank/DDBJ whole genome shotgun (WGS) entry which is preliminary data.</text>
</comment>
<dbReference type="Gene3D" id="1.10.3450.40">
    <property type="entry name" value="Signal recognition particle, SRP68 subunit, RNA-binding domain"/>
    <property type="match status" value="1"/>
</dbReference>
<keyword evidence="14" id="KW-1185">Reference proteome</keyword>
<reference evidence="13 14" key="1">
    <citation type="submission" date="2020-12" db="EMBL/GenBank/DDBJ databases">
        <title>Metabolic potential, ecology and presence of endohyphal bacteria is reflected in genomic diversity of Mucoromycotina.</title>
        <authorList>
            <person name="Muszewska A."/>
            <person name="Okrasinska A."/>
            <person name="Steczkiewicz K."/>
            <person name="Drgas O."/>
            <person name="Orlowska M."/>
            <person name="Perlinska-Lenart U."/>
            <person name="Aleksandrzak-Piekarczyk T."/>
            <person name="Szatraj K."/>
            <person name="Zielenkiewicz U."/>
            <person name="Pilsyk S."/>
            <person name="Malc E."/>
            <person name="Mieczkowski P."/>
            <person name="Kruszewska J.S."/>
            <person name="Biernat P."/>
            <person name="Pawlowska J."/>
        </authorList>
    </citation>
    <scope>NUCLEOTIDE SEQUENCE [LARGE SCALE GENOMIC DNA]</scope>
    <source>
        <strain evidence="13 14">CBS 142.35</strain>
    </source>
</reference>
<gene>
    <name evidence="13" type="ORF">INT45_004679</name>
</gene>
<evidence type="ECO:0000256" key="9">
    <source>
        <dbReference type="ARBA" id="ARBA00023242"/>
    </source>
</evidence>
<evidence type="ECO:0000256" key="4">
    <source>
        <dbReference type="ARBA" id="ARBA00009352"/>
    </source>
</evidence>
<accession>A0A8H7SGF8</accession>
<organism evidence="13 14">
    <name type="scientific">Circinella minor</name>
    <dbReference type="NCBI Taxonomy" id="1195481"/>
    <lineage>
        <taxon>Eukaryota</taxon>
        <taxon>Fungi</taxon>
        <taxon>Fungi incertae sedis</taxon>
        <taxon>Mucoromycota</taxon>
        <taxon>Mucoromycotina</taxon>
        <taxon>Mucoromycetes</taxon>
        <taxon>Mucorales</taxon>
        <taxon>Lichtheimiaceae</taxon>
        <taxon>Circinella</taxon>
    </lineage>
</organism>
<dbReference type="GO" id="GO:0005730">
    <property type="term" value="C:nucleolus"/>
    <property type="evidence" value="ECO:0007669"/>
    <property type="project" value="UniProtKB-SubCell"/>
</dbReference>
<dbReference type="GO" id="GO:0008312">
    <property type="term" value="F:7S RNA binding"/>
    <property type="evidence" value="ECO:0007669"/>
    <property type="project" value="InterPro"/>
</dbReference>
<keyword evidence="8 12" id="KW-0733">Signal recognition particle</keyword>
<evidence type="ECO:0000256" key="10">
    <source>
        <dbReference type="ARBA" id="ARBA00023274"/>
    </source>
</evidence>
<dbReference type="Pfam" id="PF16969">
    <property type="entry name" value="SRP68"/>
    <property type="match status" value="1"/>
</dbReference>